<evidence type="ECO:0000313" key="2">
    <source>
        <dbReference type="EMBL" id="MFH7597404.1"/>
    </source>
</evidence>
<dbReference type="Pfam" id="PF03476">
    <property type="entry name" value="MOSC_N"/>
    <property type="match status" value="1"/>
</dbReference>
<dbReference type="Proteomes" id="UP001610631">
    <property type="component" value="Unassembled WGS sequence"/>
</dbReference>
<dbReference type="PROSITE" id="PS51340">
    <property type="entry name" value="MOSC"/>
    <property type="match status" value="1"/>
</dbReference>
<feature type="domain" description="MOSC" evidence="1">
    <location>
        <begin position="124"/>
        <end position="279"/>
    </location>
</feature>
<reference evidence="2 3" key="1">
    <citation type="submission" date="2024-03" db="EMBL/GenBank/DDBJ databases">
        <title>Whole genome sequencing of Streptomyces racemochromogenes, to identify antimicrobial biosynthetic gene clusters.</title>
        <authorList>
            <person name="Suryawanshi P."/>
            <person name="Krishnaraj P.U."/>
            <person name="Arun Y.P."/>
            <person name="Suryawanshi M.P."/>
            <person name="Rakshit O."/>
        </authorList>
    </citation>
    <scope>NUCLEOTIDE SEQUENCE [LARGE SCALE GENOMIC DNA]</scope>
    <source>
        <strain evidence="2 3">AUDT626</strain>
    </source>
</reference>
<proteinExistence type="predicted"/>
<dbReference type="EMBL" id="JBBDHD010000052">
    <property type="protein sequence ID" value="MFH7597404.1"/>
    <property type="molecule type" value="Genomic_DNA"/>
</dbReference>
<dbReference type="InterPro" id="IPR005302">
    <property type="entry name" value="MoCF_Sase_C"/>
</dbReference>
<dbReference type="InterPro" id="IPR011037">
    <property type="entry name" value="Pyrv_Knase-like_insert_dom_sf"/>
</dbReference>
<dbReference type="Pfam" id="PF03473">
    <property type="entry name" value="MOSC"/>
    <property type="match status" value="1"/>
</dbReference>
<keyword evidence="3" id="KW-1185">Reference proteome</keyword>
<comment type="caution">
    <text evidence="2">The sequence shown here is derived from an EMBL/GenBank/DDBJ whole genome shotgun (WGS) entry which is preliminary data.</text>
</comment>
<dbReference type="Gene3D" id="2.40.33.20">
    <property type="entry name" value="PK beta-barrel domain-like"/>
    <property type="match status" value="1"/>
</dbReference>
<dbReference type="RefSeq" id="WP_395511183.1">
    <property type="nucleotide sequence ID" value="NZ_JBBDHD010000052.1"/>
</dbReference>
<organism evidence="2 3">
    <name type="scientific">Streptomyces racemochromogenes</name>
    <dbReference type="NCBI Taxonomy" id="67353"/>
    <lineage>
        <taxon>Bacteria</taxon>
        <taxon>Bacillati</taxon>
        <taxon>Actinomycetota</taxon>
        <taxon>Actinomycetes</taxon>
        <taxon>Kitasatosporales</taxon>
        <taxon>Streptomycetaceae</taxon>
        <taxon>Streptomyces</taxon>
    </lineage>
</organism>
<protein>
    <submittedName>
        <fullName evidence="2">MOSC domain-containing protein</fullName>
    </submittedName>
</protein>
<dbReference type="InterPro" id="IPR005303">
    <property type="entry name" value="MOCOS_middle"/>
</dbReference>
<sequence>MGTVVAVRRYPVKSMLGEALTSVPVTAEGLAGDRAFAVLDGAGAVGSAKHPRKWGALLHCRSRSAGPGAVRVELPGGAVLPAGSEELDARLSTLLGRAVTVSAEPPEHGLLERAVPAYEGGLPDVLRDRASVDATGEEITSGRVAAGTFLDFGRVHLVTTNSLHRLRQAHPAGDFDPRRFRPNLVVGLPGGPGFPEDAWQGGTTLRIGPVLFRVTVPTPRCAVPNLGHGELPPDPATMRTVAREHRVPVLDLGRLSCVGVYLEVLEPGTVRTGDEVTVHSAPSGA</sequence>
<dbReference type="SUPFAM" id="SSF50800">
    <property type="entry name" value="PK beta-barrel domain-like"/>
    <property type="match status" value="1"/>
</dbReference>
<evidence type="ECO:0000313" key="3">
    <source>
        <dbReference type="Proteomes" id="UP001610631"/>
    </source>
</evidence>
<name>A0ABW7PGP2_9ACTN</name>
<evidence type="ECO:0000259" key="1">
    <source>
        <dbReference type="PROSITE" id="PS51340"/>
    </source>
</evidence>
<accession>A0ABW7PGP2</accession>
<gene>
    <name evidence="2" type="ORF">WDV06_20220</name>
</gene>